<organism evidence="1 2">
    <name type="scientific">Actinomadura graeca</name>
    <dbReference type="NCBI Taxonomy" id="2750812"/>
    <lineage>
        <taxon>Bacteria</taxon>
        <taxon>Bacillati</taxon>
        <taxon>Actinomycetota</taxon>
        <taxon>Actinomycetes</taxon>
        <taxon>Streptosporangiales</taxon>
        <taxon>Thermomonosporaceae</taxon>
        <taxon>Actinomadura</taxon>
    </lineage>
</organism>
<dbReference type="Proteomes" id="UP001049518">
    <property type="component" value="Chromosome"/>
</dbReference>
<dbReference type="RefSeq" id="WP_231328896.1">
    <property type="nucleotide sequence ID" value="NZ_CP059572.1"/>
</dbReference>
<keyword evidence="2" id="KW-1185">Reference proteome</keyword>
<proteinExistence type="predicted"/>
<evidence type="ECO:0000313" key="1">
    <source>
        <dbReference type="EMBL" id="QXJ23216.1"/>
    </source>
</evidence>
<accession>A0ABX8QY00</accession>
<dbReference type="EMBL" id="CP059572">
    <property type="protein sequence ID" value="QXJ23216.1"/>
    <property type="molecule type" value="Genomic_DNA"/>
</dbReference>
<gene>
    <name evidence="1" type="ORF">AGRA3207_004345</name>
</gene>
<name>A0ABX8QY00_9ACTN</name>
<protein>
    <submittedName>
        <fullName evidence="1">Uncharacterized protein</fullName>
    </submittedName>
</protein>
<reference evidence="1" key="1">
    <citation type="submission" date="2020-07" db="EMBL/GenBank/DDBJ databases">
        <authorList>
            <person name="Tarantini F.S."/>
            <person name="Hong K.W."/>
            <person name="Chan K.G."/>
        </authorList>
    </citation>
    <scope>NUCLEOTIDE SEQUENCE</scope>
    <source>
        <strain evidence="1">32-07</strain>
    </source>
</reference>
<evidence type="ECO:0000313" key="2">
    <source>
        <dbReference type="Proteomes" id="UP001049518"/>
    </source>
</evidence>
<sequence>MFDPQVPRVKAGVTVVREDAGFWYVSGGDEPLAPCADPDWAVGRISAQLIPRIGEALEHQGTF</sequence>